<evidence type="ECO:0000313" key="2">
    <source>
        <dbReference type="EMBL" id="EYR64875.1"/>
    </source>
</evidence>
<dbReference type="EMBL" id="AXCW01000014">
    <property type="protein sequence ID" value="EYR64875.1"/>
    <property type="molecule type" value="Genomic_DNA"/>
</dbReference>
<organism evidence="2 3">
    <name type="scientific">Actinotalea ferrariae CF5-4</name>
    <dbReference type="NCBI Taxonomy" id="948458"/>
    <lineage>
        <taxon>Bacteria</taxon>
        <taxon>Bacillati</taxon>
        <taxon>Actinomycetota</taxon>
        <taxon>Actinomycetes</taxon>
        <taxon>Micrococcales</taxon>
        <taxon>Cellulomonadaceae</taxon>
        <taxon>Actinotalea</taxon>
    </lineage>
</organism>
<feature type="region of interest" description="Disordered" evidence="1">
    <location>
        <begin position="18"/>
        <end position="60"/>
    </location>
</feature>
<keyword evidence="3" id="KW-1185">Reference proteome</keyword>
<accession>A0A021VY04</accession>
<evidence type="ECO:0000256" key="1">
    <source>
        <dbReference type="SAM" id="MobiDB-lite"/>
    </source>
</evidence>
<dbReference type="AlphaFoldDB" id="A0A021VY04"/>
<reference evidence="2 3" key="1">
    <citation type="submission" date="2014-01" db="EMBL/GenBank/DDBJ databases">
        <title>Actinotalea ferrariae CF5-4.</title>
        <authorList>
            <person name="Chen F."/>
            <person name="Li Y."/>
            <person name="Wang G."/>
        </authorList>
    </citation>
    <scope>NUCLEOTIDE SEQUENCE [LARGE SCALE GENOMIC DNA]</scope>
    <source>
        <strain evidence="2 3">CF5-4</strain>
    </source>
</reference>
<comment type="caution">
    <text evidence="2">The sequence shown here is derived from an EMBL/GenBank/DDBJ whole genome shotgun (WGS) entry which is preliminary data.</text>
</comment>
<gene>
    <name evidence="2" type="ORF">N866_03260</name>
</gene>
<dbReference type="Proteomes" id="UP000019753">
    <property type="component" value="Unassembled WGS sequence"/>
</dbReference>
<name>A0A021VY04_9CELL</name>
<evidence type="ECO:0000313" key="3">
    <source>
        <dbReference type="Proteomes" id="UP000019753"/>
    </source>
</evidence>
<sequence>MCGTGRPALHRFVRAFDPTRHPRGSAGKFVMRSRGEPAVTLEPQDGRQAPAGEDVPVPSPSRAPWYRPWARRSPAVHPDRTPWPDLTDEQWNDPATVPLVSEPHPNLPGYRVIRPANREAFDVVELVYEVGPQGAPRVGKIRVALHHQRKGLASRMVERLVAEHGGPGEYQSTDVSDDDARDFWREMESRHGIVLVRRTGSRIVWPREPG</sequence>
<protein>
    <submittedName>
        <fullName evidence="2">Uncharacterized protein</fullName>
    </submittedName>
</protein>
<proteinExistence type="predicted"/>